<protein>
    <submittedName>
        <fullName evidence="1">Uncharacterized protein</fullName>
    </submittedName>
</protein>
<dbReference type="HOGENOM" id="CLU_3425250_0_0_1"/>
<evidence type="ECO:0000313" key="2">
    <source>
        <dbReference type="Proteomes" id="UP000015104"/>
    </source>
</evidence>
<accession>T1K9N6</accession>
<proteinExistence type="predicted"/>
<sequence>MVKIKKTSKLLLYTVRVRYCQS</sequence>
<dbReference type="EnsemblMetazoa" id="tetur07g05600.1">
    <property type="protein sequence ID" value="tetur07g05600.1"/>
    <property type="gene ID" value="tetur07g05600"/>
</dbReference>
<dbReference type="AlphaFoldDB" id="T1K9N6"/>
<name>T1K9N6_TETUR</name>
<reference evidence="2" key="1">
    <citation type="submission" date="2011-08" db="EMBL/GenBank/DDBJ databases">
        <authorList>
            <person name="Rombauts S."/>
        </authorList>
    </citation>
    <scope>NUCLEOTIDE SEQUENCE</scope>
    <source>
        <strain evidence="2">London</strain>
    </source>
</reference>
<dbReference type="Proteomes" id="UP000015104">
    <property type="component" value="Unassembled WGS sequence"/>
</dbReference>
<reference evidence="1" key="2">
    <citation type="submission" date="2015-06" db="UniProtKB">
        <authorList>
            <consortium name="EnsemblMetazoa"/>
        </authorList>
    </citation>
    <scope>IDENTIFICATION</scope>
</reference>
<evidence type="ECO:0000313" key="1">
    <source>
        <dbReference type="EnsemblMetazoa" id="tetur07g05600.1"/>
    </source>
</evidence>
<organism evidence="1 2">
    <name type="scientific">Tetranychus urticae</name>
    <name type="common">Two-spotted spider mite</name>
    <dbReference type="NCBI Taxonomy" id="32264"/>
    <lineage>
        <taxon>Eukaryota</taxon>
        <taxon>Metazoa</taxon>
        <taxon>Ecdysozoa</taxon>
        <taxon>Arthropoda</taxon>
        <taxon>Chelicerata</taxon>
        <taxon>Arachnida</taxon>
        <taxon>Acari</taxon>
        <taxon>Acariformes</taxon>
        <taxon>Trombidiformes</taxon>
        <taxon>Prostigmata</taxon>
        <taxon>Eleutherengona</taxon>
        <taxon>Raphignathae</taxon>
        <taxon>Tetranychoidea</taxon>
        <taxon>Tetranychidae</taxon>
        <taxon>Tetranychus</taxon>
    </lineage>
</organism>
<dbReference type="EMBL" id="CAEY01001892">
    <property type="status" value="NOT_ANNOTATED_CDS"/>
    <property type="molecule type" value="Genomic_DNA"/>
</dbReference>
<keyword evidence="2" id="KW-1185">Reference proteome</keyword>